<evidence type="ECO:0000256" key="1">
    <source>
        <dbReference type="SAM" id="SignalP"/>
    </source>
</evidence>
<evidence type="ECO:0000313" key="2">
    <source>
        <dbReference type="EMBL" id="ACX30670.1"/>
    </source>
</evidence>
<accession>D2DRC0</accession>
<name>D2DRC0_9CNID</name>
<reference evidence="2" key="1">
    <citation type="submission" date="2009-02" db="EMBL/GenBank/DDBJ databases">
        <title>Molecular identification, characterization and evolution of four defense genes from the Irukandji box jellyfish Malo kingi.</title>
        <authorList>
            <person name="Avila-Soria G."/>
            <person name="Burnell J."/>
        </authorList>
    </citation>
    <scope>NUCLEOTIDE SEQUENCE</scope>
</reference>
<dbReference type="AlphaFoldDB" id="D2DRC0"/>
<feature type="non-terminal residue" evidence="2">
    <location>
        <position position="1"/>
    </location>
</feature>
<dbReference type="EMBL" id="FJ705827">
    <property type="protein sequence ID" value="ACX30670.1"/>
    <property type="molecule type" value="mRNA"/>
</dbReference>
<dbReference type="SMR" id="D2DRC0"/>
<proteinExistence type="evidence at transcript level"/>
<feature type="chain" id="PRO_5003029982" evidence="1">
    <location>
        <begin position="24"/>
        <end position="457"/>
    </location>
</feature>
<keyword evidence="1" id="KW-0732">Signal</keyword>
<feature type="signal peptide" evidence="1">
    <location>
        <begin position="1"/>
        <end position="23"/>
    </location>
</feature>
<protein>
    <submittedName>
        <fullName evidence="2">Cytotoxin A isoform 1</fullName>
    </submittedName>
</protein>
<organism evidence="2">
    <name type="scientific">Malo kingi</name>
    <dbReference type="NCBI Taxonomy" id="500532"/>
    <lineage>
        <taxon>Eukaryota</taxon>
        <taxon>Metazoa</taxon>
        <taxon>Cnidaria</taxon>
        <taxon>Cubozoa</taxon>
        <taxon>Carybdeida</taxon>
        <taxon>Carukiidae</taxon>
        <taxon>Malo</taxon>
    </lineage>
</organism>
<sequence>CKRVTSGLVFCLLLVNLLCSADAETKESPEQVIENLDNKLNEEKPGEKQVKSKLKQLKDSLGQYSSDKENQDKVINFIGKISSSIDDIKSDRPMTAISGYLTIMGDIISLVPGLEGLTKLFELTTAIFGLFTETKLQRSMENVVQDALEHHRGKELEHEAAGTKKLFEISKVFLDGVRRDSSPLAGSEISALSANFPISTGVKFIGTLGNYLKELSPKTQPQTQQAVKLIQAYCQLCSLRLMLLTDLFTTVSAAGNSPHIANGIKGVIAITEREFKVPLLSVIRNDDEKLFPLLAALYPKKKHPVIFKTFKILKVPDIPRYEESYQSTWYVKNAYRLWYLEGKRINTRTDGKCYLYGVTEKVPVTFTPRGNGYYKLVSDSGNIGYVSGDTGYCESYDPGSSRSNFFPIPVNVGGTKSFLLTTQNTAPLFLYMSTSGKVYVHEYVPGDKTYHWVVSYK</sequence>